<dbReference type="Gene3D" id="1.10.287.130">
    <property type="match status" value="1"/>
</dbReference>
<dbReference type="InterPro" id="IPR029151">
    <property type="entry name" value="Sensor-like_sf"/>
</dbReference>
<dbReference type="PANTHER" id="PTHR44936:SF9">
    <property type="entry name" value="SENSOR PROTEIN CREC"/>
    <property type="match status" value="1"/>
</dbReference>
<evidence type="ECO:0000256" key="4">
    <source>
        <dbReference type="ARBA" id="ARBA00022475"/>
    </source>
</evidence>
<keyword evidence="6" id="KW-0808">Transferase</keyword>
<dbReference type="CDD" id="cd18773">
    <property type="entry name" value="PDC1_HK_sensor"/>
    <property type="match status" value="1"/>
</dbReference>
<dbReference type="InterPro" id="IPR033463">
    <property type="entry name" value="sCache_3"/>
</dbReference>
<accession>A0ABX7FXX3</accession>
<keyword evidence="10" id="KW-0067">ATP-binding</keyword>
<keyword evidence="4" id="KW-1003">Cell membrane</keyword>
<feature type="domain" description="Histidine kinase" evidence="15">
    <location>
        <begin position="337"/>
        <end position="532"/>
    </location>
</feature>
<dbReference type="Pfam" id="PF17203">
    <property type="entry name" value="sCache_3_2"/>
    <property type="match status" value="1"/>
</dbReference>
<keyword evidence="9 17" id="KW-0418">Kinase</keyword>
<dbReference type="EC" id="2.7.13.3" evidence="3"/>
<dbReference type="InterPro" id="IPR036890">
    <property type="entry name" value="HATPase_C_sf"/>
</dbReference>
<dbReference type="PROSITE" id="PS50112">
    <property type="entry name" value="PAS"/>
    <property type="match status" value="1"/>
</dbReference>
<keyword evidence="7 14" id="KW-0812">Transmembrane</keyword>
<evidence type="ECO:0000256" key="12">
    <source>
        <dbReference type="ARBA" id="ARBA00023012"/>
    </source>
</evidence>
<dbReference type="Gene3D" id="3.30.450.20">
    <property type="entry name" value="PAS domain"/>
    <property type="match status" value="2"/>
</dbReference>
<dbReference type="SMART" id="SM00387">
    <property type="entry name" value="HATPase_c"/>
    <property type="match status" value="1"/>
</dbReference>
<evidence type="ECO:0000256" key="3">
    <source>
        <dbReference type="ARBA" id="ARBA00012438"/>
    </source>
</evidence>
<dbReference type="InterPro" id="IPR016120">
    <property type="entry name" value="Sig_transdc_His_kin_SpoOB"/>
</dbReference>
<name>A0ABX7FXX3_BRECH</name>
<dbReference type="Pfam" id="PF13188">
    <property type="entry name" value="PAS_8"/>
    <property type="match status" value="1"/>
</dbReference>
<dbReference type="SMART" id="SM00091">
    <property type="entry name" value="PAS"/>
    <property type="match status" value="1"/>
</dbReference>
<evidence type="ECO:0000256" key="2">
    <source>
        <dbReference type="ARBA" id="ARBA00004651"/>
    </source>
</evidence>
<evidence type="ECO:0000256" key="13">
    <source>
        <dbReference type="ARBA" id="ARBA00023136"/>
    </source>
</evidence>
<evidence type="ECO:0000256" key="9">
    <source>
        <dbReference type="ARBA" id="ARBA00022777"/>
    </source>
</evidence>
<dbReference type="CDD" id="cd00130">
    <property type="entry name" value="PAS"/>
    <property type="match status" value="1"/>
</dbReference>
<keyword evidence="13 14" id="KW-0472">Membrane</keyword>
<reference evidence="17 18" key="1">
    <citation type="submission" date="2021-01" db="EMBL/GenBank/DDBJ databases">
        <title>Identification of strong promoters based on the transcriptome of Brevibacillus choshinensis.</title>
        <authorList>
            <person name="Yao D."/>
            <person name="Zhang K."/>
            <person name="Wu J."/>
        </authorList>
    </citation>
    <scope>NUCLEOTIDE SEQUENCE [LARGE SCALE GENOMIC DNA]</scope>
    <source>
        <strain evidence="17 18">HPD31-SP3</strain>
    </source>
</reference>
<dbReference type="InterPro" id="IPR039506">
    <property type="entry name" value="SPOB_a"/>
</dbReference>
<comment type="catalytic activity">
    <reaction evidence="1">
        <text>ATP + protein L-histidine = ADP + protein N-phospho-L-histidine.</text>
        <dbReference type="EC" id="2.7.13.3"/>
    </reaction>
</comment>
<keyword evidence="5" id="KW-0597">Phosphoprotein</keyword>
<dbReference type="GO" id="GO:0016301">
    <property type="term" value="F:kinase activity"/>
    <property type="evidence" value="ECO:0007669"/>
    <property type="project" value="UniProtKB-KW"/>
</dbReference>
<dbReference type="PROSITE" id="PS50109">
    <property type="entry name" value="HIS_KIN"/>
    <property type="match status" value="1"/>
</dbReference>
<evidence type="ECO:0000256" key="6">
    <source>
        <dbReference type="ARBA" id="ARBA00022679"/>
    </source>
</evidence>
<dbReference type="SUPFAM" id="SSF55890">
    <property type="entry name" value="Sporulation response regulatory protein Spo0B"/>
    <property type="match status" value="1"/>
</dbReference>
<dbReference type="SUPFAM" id="SSF103190">
    <property type="entry name" value="Sensory domain-like"/>
    <property type="match status" value="1"/>
</dbReference>
<organism evidence="17 18">
    <name type="scientific">Brevibacillus choshinensis</name>
    <dbReference type="NCBI Taxonomy" id="54911"/>
    <lineage>
        <taxon>Bacteria</taxon>
        <taxon>Bacillati</taxon>
        <taxon>Bacillota</taxon>
        <taxon>Bacilli</taxon>
        <taxon>Bacillales</taxon>
        <taxon>Paenibacillaceae</taxon>
        <taxon>Brevibacillus</taxon>
    </lineage>
</organism>
<dbReference type="SUPFAM" id="SSF55874">
    <property type="entry name" value="ATPase domain of HSP90 chaperone/DNA topoisomerase II/histidine kinase"/>
    <property type="match status" value="1"/>
</dbReference>
<dbReference type="PRINTS" id="PR00344">
    <property type="entry name" value="BCTRLSENSOR"/>
</dbReference>
<evidence type="ECO:0000256" key="11">
    <source>
        <dbReference type="ARBA" id="ARBA00022989"/>
    </source>
</evidence>
<dbReference type="EMBL" id="CP069127">
    <property type="protein sequence ID" value="QRG70638.1"/>
    <property type="molecule type" value="Genomic_DNA"/>
</dbReference>
<protein>
    <recommendedName>
        <fullName evidence="3">histidine kinase</fullName>
        <ecNumber evidence="3">2.7.13.3</ecNumber>
    </recommendedName>
</protein>
<dbReference type="InterPro" id="IPR050980">
    <property type="entry name" value="2C_sensor_his_kinase"/>
</dbReference>
<keyword evidence="18" id="KW-1185">Reference proteome</keyword>
<dbReference type="InterPro" id="IPR000014">
    <property type="entry name" value="PAS"/>
</dbReference>
<dbReference type="Gene3D" id="3.30.565.10">
    <property type="entry name" value="Histidine kinase-like ATPase, C-terminal domain"/>
    <property type="match status" value="1"/>
</dbReference>
<evidence type="ECO:0000256" key="1">
    <source>
        <dbReference type="ARBA" id="ARBA00000085"/>
    </source>
</evidence>
<evidence type="ECO:0000256" key="8">
    <source>
        <dbReference type="ARBA" id="ARBA00022741"/>
    </source>
</evidence>
<dbReference type="SUPFAM" id="SSF55785">
    <property type="entry name" value="PYP-like sensor domain (PAS domain)"/>
    <property type="match status" value="1"/>
</dbReference>
<dbReference type="InterPro" id="IPR004358">
    <property type="entry name" value="Sig_transdc_His_kin-like_C"/>
</dbReference>
<keyword evidence="11 14" id="KW-1133">Transmembrane helix</keyword>
<dbReference type="InterPro" id="IPR035965">
    <property type="entry name" value="PAS-like_dom_sf"/>
</dbReference>
<evidence type="ECO:0000256" key="14">
    <source>
        <dbReference type="SAM" id="Phobius"/>
    </source>
</evidence>
<keyword evidence="12" id="KW-0902">Two-component regulatory system</keyword>
<evidence type="ECO:0000259" key="16">
    <source>
        <dbReference type="PROSITE" id="PS50112"/>
    </source>
</evidence>
<evidence type="ECO:0000259" key="15">
    <source>
        <dbReference type="PROSITE" id="PS50109"/>
    </source>
</evidence>
<dbReference type="Proteomes" id="UP000596248">
    <property type="component" value="Chromosome"/>
</dbReference>
<dbReference type="Pfam" id="PF14689">
    <property type="entry name" value="SPOB_a"/>
    <property type="match status" value="1"/>
</dbReference>
<evidence type="ECO:0000256" key="5">
    <source>
        <dbReference type="ARBA" id="ARBA00022553"/>
    </source>
</evidence>
<feature type="transmembrane region" description="Helical" evidence="14">
    <location>
        <begin position="177"/>
        <end position="195"/>
    </location>
</feature>
<proteinExistence type="predicted"/>
<dbReference type="InterPro" id="IPR003594">
    <property type="entry name" value="HATPase_dom"/>
</dbReference>
<dbReference type="InterPro" id="IPR005467">
    <property type="entry name" value="His_kinase_dom"/>
</dbReference>
<keyword evidence="8" id="KW-0547">Nucleotide-binding</keyword>
<evidence type="ECO:0000256" key="7">
    <source>
        <dbReference type="ARBA" id="ARBA00022692"/>
    </source>
</evidence>
<evidence type="ECO:0000313" key="17">
    <source>
        <dbReference type="EMBL" id="QRG70638.1"/>
    </source>
</evidence>
<feature type="domain" description="PAS" evidence="16">
    <location>
        <begin position="221"/>
        <end position="284"/>
    </location>
</feature>
<dbReference type="PANTHER" id="PTHR44936">
    <property type="entry name" value="SENSOR PROTEIN CREC"/>
    <property type="match status" value="1"/>
</dbReference>
<gene>
    <name evidence="17" type="ORF">JNE38_16885</name>
</gene>
<evidence type="ECO:0000256" key="10">
    <source>
        <dbReference type="ARBA" id="ARBA00022840"/>
    </source>
</evidence>
<dbReference type="Pfam" id="PF02518">
    <property type="entry name" value="HATPase_c"/>
    <property type="match status" value="1"/>
</dbReference>
<sequence>MAATKIRLSLQTRMIALFTFVIILIIGSMGAVFSSIIGSSIEEQLGKKALSVAKVVANDPELRHAFTTANPSLLIQPIAENIRKQTDAEFVVVGNREGIRYSHPLPDRIGKSMVGGDNELGLMHGQSYISKAVGSLGPSLRGKVPIRDDKGEVVGIVSVGFLLEDIEQAIGDYQEKVFLIILLAVLFGVVGAIVLSRYVKRVILGLEPEEIAALYVERNAVLESVREGIVAIDRNNRVTMMNKAAIRILDLPHDDYHRKEITEILPDSRMPEVLESGEHQLDRETILVGKEIIVNRIPMKFGDKVVGVVSSFRPKSEIDKLVSELSQTRRYADVLRAQTHEFHNLLYTISGLLQLGSIQEAVELITSETSAQQEMLLFLAKQIPDPLIGALLLGMHNRAKELKIQFQINQDSDLQALPPAINRQQVVVLLGTLIQNALEAVNEANAERKVVECYLSDTGDEILFEVEDSGPGVPEGLREVIFQDGFSTKPGEHRGLGLAKVQGIIQEMDGYVLVGRSEWGGALFTVSLPKERRGLVAQGGSAYCGG</sequence>
<evidence type="ECO:0000313" key="18">
    <source>
        <dbReference type="Proteomes" id="UP000596248"/>
    </source>
</evidence>
<comment type="subcellular location">
    <subcellularLocation>
        <location evidence="2">Cell membrane</location>
        <topology evidence="2">Multi-pass membrane protein</topology>
    </subcellularLocation>
</comment>